<organism evidence="6 7">
    <name type="scientific">Crotalus adamanteus</name>
    <name type="common">Eastern diamondback rattlesnake</name>
    <dbReference type="NCBI Taxonomy" id="8729"/>
    <lineage>
        <taxon>Eukaryota</taxon>
        <taxon>Metazoa</taxon>
        <taxon>Chordata</taxon>
        <taxon>Craniata</taxon>
        <taxon>Vertebrata</taxon>
        <taxon>Euteleostomi</taxon>
        <taxon>Lepidosauria</taxon>
        <taxon>Squamata</taxon>
        <taxon>Bifurcata</taxon>
        <taxon>Unidentata</taxon>
        <taxon>Episquamata</taxon>
        <taxon>Toxicofera</taxon>
        <taxon>Serpentes</taxon>
        <taxon>Colubroidea</taxon>
        <taxon>Viperidae</taxon>
        <taxon>Crotalinae</taxon>
        <taxon>Crotalus</taxon>
    </lineage>
</organism>
<dbReference type="InterPro" id="IPR036880">
    <property type="entry name" value="Kunitz_BPTI_sf"/>
</dbReference>
<keyword evidence="6" id="KW-0646">Protease inhibitor</keyword>
<sequence length="193" mass="21756">MPSSSLLLLVGLLSLWTELIPVSGWKKHDRCLQPLDFGQCEDQKPHYYYNQNSKKCKKFDYRGCKGNGNNFESFKECIHQCIEKPGVCPKAPPGMITICLAKCGSDWQCERKQKCCPYGCLVDCVLGSRQPRFTIQLFRTVHQLGPKTQLLSPAGLLLLLGLLTLWAELTPVSGRYRPSETFQDDLQPFAGRG</sequence>
<evidence type="ECO:0000256" key="2">
    <source>
        <dbReference type="ARBA" id="ARBA00023157"/>
    </source>
</evidence>
<dbReference type="CDD" id="cd00199">
    <property type="entry name" value="WAP"/>
    <property type="match status" value="1"/>
</dbReference>
<dbReference type="PROSITE" id="PS00280">
    <property type="entry name" value="BPTI_KUNITZ_1"/>
    <property type="match status" value="1"/>
</dbReference>
<accession>A0AAW1BSQ1</accession>
<dbReference type="SUPFAM" id="SSF57362">
    <property type="entry name" value="BPTI-like"/>
    <property type="match status" value="1"/>
</dbReference>
<dbReference type="Gene3D" id="4.10.75.10">
    <property type="entry name" value="Elafin-like"/>
    <property type="match status" value="1"/>
</dbReference>
<evidence type="ECO:0000313" key="6">
    <source>
        <dbReference type="EMBL" id="KAK9405055.1"/>
    </source>
</evidence>
<dbReference type="EMBL" id="JAOTOJ010000003">
    <property type="protein sequence ID" value="KAK9405055.1"/>
    <property type="molecule type" value="Genomic_DNA"/>
</dbReference>
<comment type="caution">
    <text evidence="6">The sequence shown here is derived from an EMBL/GenBank/DDBJ whole genome shotgun (WGS) entry which is preliminary data.</text>
</comment>
<feature type="domain" description="WAP" evidence="5">
    <location>
        <begin position="81"/>
        <end position="128"/>
    </location>
</feature>
<dbReference type="PANTHER" id="PTHR47769">
    <property type="entry name" value="WAP FOUR-DISULFIDE CORE DOMAIN PROTEIN 8"/>
    <property type="match status" value="1"/>
</dbReference>
<evidence type="ECO:0000256" key="3">
    <source>
        <dbReference type="SAM" id="SignalP"/>
    </source>
</evidence>
<dbReference type="SMART" id="SM00131">
    <property type="entry name" value="KU"/>
    <property type="match status" value="1"/>
</dbReference>
<keyword evidence="7" id="KW-1185">Reference proteome</keyword>
<dbReference type="Pfam" id="PF00014">
    <property type="entry name" value="Kunitz_BPTI"/>
    <property type="match status" value="1"/>
</dbReference>
<comment type="similarity">
    <text evidence="1">Belongs to the venom Kunitz-type family.</text>
</comment>
<reference evidence="6 7" key="1">
    <citation type="journal article" date="2024" name="Proc. Natl. Acad. Sci. U.S.A.">
        <title>The genetic regulatory architecture and epigenomic basis for age-related changes in rattlesnake venom.</title>
        <authorList>
            <person name="Hogan M.P."/>
            <person name="Holding M.L."/>
            <person name="Nystrom G.S."/>
            <person name="Colston T.J."/>
            <person name="Bartlett D.A."/>
            <person name="Mason A.J."/>
            <person name="Ellsworth S.A."/>
            <person name="Rautsaw R.M."/>
            <person name="Lawrence K.C."/>
            <person name="Strickland J.L."/>
            <person name="He B."/>
            <person name="Fraser P."/>
            <person name="Margres M.J."/>
            <person name="Gilbert D.M."/>
            <person name="Gibbs H.L."/>
            <person name="Parkinson C.L."/>
            <person name="Rokyta D.R."/>
        </authorList>
    </citation>
    <scope>NUCLEOTIDE SEQUENCE [LARGE SCALE GENOMIC DNA]</scope>
    <source>
        <strain evidence="6">DRR0105</strain>
    </source>
</reference>
<dbReference type="PROSITE" id="PS51390">
    <property type="entry name" value="WAP"/>
    <property type="match status" value="1"/>
</dbReference>
<dbReference type="PANTHER" id="PTHR47769:SF1">
    <property type="entry name" value="WAP FOUR-DISULFIDE CORE DOMAIN PROTEIN 8"/>
    <property type="match status" value="1"/>
</dbReference>
<dbReference type="GO" id="GO:0005576">
    <property type="term" value="C:extracellular region"/>
    <property type="evidence" value="ECO:0007669"/>
    <property type="project" value="InterPro"/>
</dbReference>
<name>A0AAW1BSQ1_CROAD</name>
<dbReference type="InterPro" id="IPR036645">
    <property type="entry name" value="Elafin-like_sf"/>
</dbReference>
<evidence type="ECO:0000259" key="5">
    <source>
        <dbReference type="PROSITE" id="PS51390"/>
    </source>
</evidence>
<dbReference type="Pfam" id="PF00095">
    <property type="entry name" value="WAP"/>
    <property type="match status" value="1"/>
</dbReference>
<keyword evidence="3" id="KW-0732">Signal</keyword>
<dbReference type="PROSITE" id="PS50279">
    <property type="entry name" value="BPTI_KUNITZ_2"/>
    <property type="match status" value="1"/>
</dbReference>
<evidence type="ECO:0000313" key="7">
    <source>
        <dbReference type="Proteomes" id="UP001474421"/>
    </source>
</evidence>
<dbReference type="SMART" id="SM00217">
    <property type="entry name" value="WAP"/>
    <property type="match status" value="1"/>
</dbReference>
<dbReference type="InterPro" id="IPR002223">
    <property type="entry name" value="Kunitz_BPTI"/>
</dbReference>
<dbReference type="SUPFAM" id="SSF57256">
    <property type="entry name" value="Elafin-like"/>
    <property type="match status" value="1"/>
</dbReference>
<keyword evidence="2" id="KW-1015">Disulfide bond</keyword>
<dbReference type="Proteomes" id="UP001474421">
    <property type="component" value="Unassembled WGS sequence"/>
</dbReference>
<dbReference type="GO" id="GO:0004867">
    <property type="term" value="F:serine-type endopeptidase inhibitor activity"/>
    <property type="evidence" value="ECO:0007669"/>
    <property type="project" value="InterPro"/>
</dbReference>
<dbReference type="PRINTS" id="PR00759">
    <property type="entry name" value="BASICPTASE"/>
</dbReference>
<dbReference type="Gene3D" id="4.10.410.10">
    <property type="entry name" value="Pancreatic trypsin inhibitor Kunitz domain"/>
    <property type="match status" value="1"/>
</dbReference>
<dbReference type="InterPro" id="IPR008197">
    <property type="entry name" value="WAP_dom"/>
</dbReference>
<feature type="domain" description="BPTI/Kunitz inhibitor" evidence="4">
    <location>
        <begin position="31"/>
        <end position="81"/>
    </location>
</feature>
<evidence type="ECO:0000256" key="1">
    <source>
        <dbReference type="ARBA" id="ARBA00008415"/>
    </source>
</evidence>
<evidence type="ECO:0000259" key="4">
    <source>
        <dbReference type="PROSITE" id="PS50279"/>
    </source>
</evidence>
<dbReference type="InterPro" id="IPR020901">
    <property type="entry name" value="Prtase_inh_Kunz-CS"/>
</dbReference>
<dbReference type="CDD" id="cd00109">
    <property type="entry name" value="Kunitz-type"/>
    <property type="match status" value="1"/>
</dbReference>
<feature type="signal peptide" evidence="3">
    <location>
        <begin position="1"/>
        <end position="24"/>
    </location>
</feature>
<feature type="chain" id="PRO_5043721407" evidence="3">
    <location>
        <begin position="25"/>
        <end position="193"/>
    </location>
</feature>
<protein>
    <submittedName>
        <fullName evidence="6">Protease inhibitor 3-like</fullName>
    </submittedName>
</protein>
<gene>
    <name evidence="6" type="ORF">NXF25_009882</name>
</gene>
<dbReference type="AlphaFoldDB" id="A0AAW1BSQ1"/>
<proteinExistence type="inferred from homology"/>